<reference evidence="1" key="1">
    <citation type="journal article" date="2021" name="Proc. Natl. Acad. Sci. U.S.A.">
        <title>A Catalog of Tens of Thousands of Viruses from Human Metagenomes Reveals Hidden Associations with Chronic Diseases.</title>
        <authorList>
            <person name="Tisza M.J."/>
            <person name="Buck C.B."/>
        </authorList>
    </citation>
    <scope>NUCLEOTIDE SEQUENCE</scope>
    <source>
        <strain evidence="1">CtUse40</strain>
    </source>
</reference>
<accession>A0A8S5NDP1</accession>
<protein>
    <submittedName>
        <fullName evidence="1">Uncharacterized protein</fullName>
    </submittedName>
</protein>
<dbReference type="EMBL" id="BK015139">
    <property type="protein sequence ID" value="DAD92580.1"/>
    <property type="molecule type" value="Genomic_DNA"/>
</dbReference>
<proteinExistence type="predicted"/>
<name>A0A8S5NDP1_9CAUD</name>
<evidence type="ECO:0000313" key="1">
    <source>
        <dbReference type="EMBL" id="DAD92580.1"/>
    </source>
</evidence>
<organism evidence="1">
    <name type="scientific">Siphoviridae sp. ctUse40</name>
    <dbReference type="NCBI Taxonomy" id="2826356"/>
    <lineage>
        <taxon>Viruses</taxon>
        <taxon>Duplodnaviria</taxon>
        <taxon>Heunggongvirae</taxon>
        <taxon>Uroviricota</taxon>
        <taxon>Caudoviricetes</taxon>
    </lineage>
</organism>
<sequence>MFLWLGNLNNGTNAGLSCVNANNTITNANWNILARNSR</sequence>